<evidence type="ECO:0000256" key="5">
    <source>
        <dbReference type="ARBA" id="ARBA00011881"/>
    </source>
</evidence>
<evidence type="ECO:0000256" key="3">
    <source>
        <dbReference type="ARBA" id="ARBA00004810"/>
    </source>
</evidence>
<dbReference type="PROSITE" id="PS00165">
    <property type="entry name" value="DEHYDRATASE_SER_THR"/>
    <property type="match status" value="1"/>
</dbReference>
<dbReference type="Pfam" id="PF00291">
    <property type="entry name" value="PALP"/>
    <property type="match status" value="1"/>
</dbReference>
<evidence type="ECO:0000313" key="16">
    <source>
        <dbReference type="Proteomes" id="UP000052138"/>
    </source>
</evidence>
<evidence type="ECO:0000256" key="11">
    <source>
        <dbReference type="ARBA" id="ARBA00023304"/>
    </source>
</evidence>
<evidence type="ECO:0000256" key="13">
    <source>
        <dbReference type="RuleBase" id="RU362012"/>
    </source>
</evidence>
<dbReference type="InterPro" id="IPR036052">
    <property type="entry name" value="TrpB-like_PALP_sf"/>
</dbReference>
<keyword evidence="9 13" id="KW-0663">Pyridoxal phosphate</keyword>
<evidence type="ECO:0000256" key="6">
    <source>
        <dbReference type="ARBA" id="ARBA00022605"/>
    </source>
</evidence>
<comment type="cofactor">
    <cofactor evidence="2 13">
        <name>pyridoxal 5'-phosphate</name>
        <dbReference type="ChEBI" id="CHEBI:597326"/>
    </cofactor>
</comment>
<keyword evidence="7 13" id="KW-0412">Isoleucine biosynthesis</keyword>
<comment type="pathway">
    <text evidence="3 13">Amino-acid biosynthesis; L-isoleucine biosynthesis; 2-oxobutanoate from L-threonine: step 1/1.</text>
</comment>
<dbReference type="InterPro" id="IPR045865">
    <property type="entry name" value="ACT-like_dom_sf"/>
</dbReference>
<dbReference type="InterPro" id="IPR038110">
    <property type="entry name" value="TD_ACT-like_sf"/>
</dbReference>
<comment type="similarity">
    <text evidence="4 13">Belongs to the serine/threonine dehydratase family.</text>
</comment>
<evidence type="ECO:0000256" key="12">
    <source>
        <dbReference type="ARBA" id="ARBA00025527"/>
    </source>
</evidence>
<comment type="subunit">
    <text evidence="5 13">Homotetramer.</text>
</comment>
<dbReference type="PANTHER" id="PTHR48078:SF11">
    <property type="entry name" value="THREONINE DEHYDRATASE, MITOCHONDRIAL"/>
    <property type="match status" value="1"/>
</dbReference>
<evidence type="ECO:0000256" key="9">
    <source>
        <dbReference type="ARBA" id="ARBA00022898"/>
    </source>
</evidence>
<evidence type="ECO:0000256" key="10">
    <source>
        <dbReference type="ARBA" id="ARBA00023239"/>
    </source>
</evidence>
<dbReference type="PROSITE" id="PS51672">
    <property type="entry name" value="ACT_LIKE"/>
    <property type="match status" value="2"/>
</dbReference>
<dbReference type="SUPFAM" id="SSF55021">
    <property type="entry name" value="ACT-like"/>
    <property type="match status" value="1"/>
</dbReference>
<accession>A0A0R2WR58</accession>
<evidence type="ECO:0000256" key="1">
    <source>
        <dbReference type="ARBA" id="ARBA00001274"/>
    </source>
</evidence>
<dbReference type="CDD" id="cd01562">
    <property type="entry name" value="Thr-dehyd"/>
    <property type="match status" value="1"/>
</dbReference>
<dbReference type="EC" id="4.3.1.19" evidence="13"/>
<dbReference type="InterPro" id="IPR001926">
    <property type="entry name" value="TrpB-like_PALP"/>
</dbReference>
<dbReference type="FunFam" id="3.40.1020.10:FF:000001">
    <property type="entry name" value="L-threonine dehydratase"/>
    <property type="match status" value="1"/>
</dbReference>
<dbReference type="GO" id="GO:0009097">
    <property type="term" value="P:isoleucine biosynthetic process"/>
    <property type="evidence" value="ECO:0007669"/>
    <property type="project" value="UniProtKB-UniRule"/>
</dbReference>
<dbReference type="PANTHER" id="PTHR48078">
    <property type="entry name" value="THREONINE DEHYDRATASE, MITOCHONDRIAL-RELATED"/>
    <property type="match status" value="1"/>
</dbReference>
<feature type="domain" description="ACT-like" evidence="14">
    <location>
        <begin position="423"/>
        <end position="494"/>
    </location>
</feature>
<comment type="catalytic activity">
    <reaction evidence="1 13">
        <text>L-threonine = 2-oxobutanoate + NH4(+)</text>
        <dbReference type="Rhea" id="RHEA:22108"/>
        <dbReference type="ChEBI" id="CHEBI:16763"/>
        <dbReference type="ChEBI" id="CHEBI:28938"/>
        <dbReference type="ChEBI" id="CHEBI:57926"/>
        <dbReference type="EC" id="4.3.1.19"/>
    </reaction>
</comment>
<evidence type="ECO:0000256" key="8">
    <source>
        <dbReference type="ARBA" id="ARBA00022737"/>
    </source>
</evidence>
<dbReference type="InterPro" id="IPR001721">
    <property type="entry name" value="TD_ACT-like"/>
</dbReference>
<dbReference type="CDD" id="cd04907">
    <property type="entry name" value="ACT_ThrD-I_2"/>
    <property type="match status" value="1"/>
</dbReference>
<gene>
    <name evidence="13" type="primary">ilvA</name>
    <name evidence="15" type="ORF">ABS30_09740</name>
</gene>
<evidence type="ECO:0000259" key="14">
    <source>
        <dbReference type="PROSITE" id="PS51672"/>
    </source>
</evidence>
<dbReference type="Proteomes" id="UP000052138">
    <property type="component" value="Unassembled WGS sequence"/>
</dbReference>
<comment type="function">
    <text evidence="12 13">Catalyzes the anaerobic formation of alpha-ketobutyrate and ammonia from threonine in a two-step reaction. The first step involved a dehydration of threonine and a production of enamine intermediates (aminocrotonate), which tautomerizes to its imine form (iminobutyrate). Both intermediates are unstable and short-lived. The second step is the nonenzymatic hydrolysis of the enamine/imine intermediates to form 2-ketobutyrate and free ammonia. In the low water environment of the cell, the second step is accelerated by RidA.</text>
</comment>
<evidence type="ECO:0000313" key="15">
    <source>
        <dbReference type="EMBL" id="KRP26306.1"/>
    </source>
</evidence>
<feature type="domain" description="ACT-like" evidence="14">
    <location>
        <begin position="329"/>
        <end position="400"/>
    </location>
</feature>
<dbReference type="GO" id="GO:0003941">
    <property type="term" value="F:L-serine ammonia-lyase activity"/>
    <property type="evidence" value="ECO:0007669"/>
    <property type="project" value="TreeGrafter"/>
</dbReference>
<reference evidence="15 16" key="1">
    <citation type="submission" date="2015-10" db="EMBL/GenBank/DDBJ databases">
        <title>Metagenome-Assembled Genomes uncover a global brackish microbiome.</title>
        <authorList>
            <person name="Hugerth L.W."/>
            <person name="Larsson J."/>
            <person name="Alneberg J."/>
            <person name="Lindh M.V."/>
            <person name="Legrand C."/>
            <person name="Pinhassi J."/>
            <person name="Andersson A.F."/>
        </authorList>
    </citation>
    <scope>NUCLEOTIDE SEQUENCE [LARGE SCALE GENOMIC DNA]</scope>
    <source>
        <strain evidence="15">BACL3 MAG-120924-bin41</strain>
    </source>
</reference>
<protein>
    <recommendedName>
        <fullName evidence="13">L-threonine dehydratase</fullName>
        <ecNumber evidence="13">4.3.1.19</ecNumber>
    </recommendedName>
    <alternativeName>
        <fullName evidence="13">Threonine deaminase</fullName>
    </alternativeName>
</protein>
<dbReference type="EMBL" id="LIDJ01000416">
    <property type="protein sequence ID" value="KRP26306.1"/>
    <property type="molecule type" value="Genomic_DNA"/>
</dbReference>
<evidence type="ECO:0000256" key="7">
    <source>
        <dbReference type="ARBA" id="ARBA00022624"/>
    </source>
</evidence>
<evidence type="ECO:0000256" key="2">
    <source>
        <dbReference type="ARBA" id="ARBA00001933"/>
    </source>
</evidence>
<dbReference type="NCBIfam" id="NF009130">
    <property type="entry name" value="PRK12483.1"/>
    <property type="match status" value="1"/>
</dbReference>
<dbReference type="UniPathway" id="UPA00047">
    <property type="reaction ID" value="UER00054"/>
</dbReference>
<keyword evidence="8" id="KW-0677">Repeat</keyword>
<dbReference type="GO" id="GO:0006565">
    <property type="term" value="P:L-serine catabolic process"/>
    <property type="evidence" value="ECO:0007669"/>
    <property type="project" value="TreeGrafter"/>
</dbReference>
<dbReference type="InterPro" id="IPR050147">
    <property type="entry name" value="Ser/Thr_Dehydratase"/>
</dbReference>
<dbReference type="Gene3D" id="3.40.1020.10">
    <property type="entry name" value="Biosynthetic Threonine Deaminase, Domain 3"/>
    <property type="match status" value="1"/>
</dbReference>
<dbReference type="InterPro" id="IPR000634">
    <property type="entry name" value="Ser/Thr_deHydtase_PyrdxlP-BS"/>
</dbReference>
<dbReference type="GO" id="GO:0006567">
    <property type="term" value="P:L-threonine catabolic process"/>
    <property type="evidence" value="ECO:0007669"/>
    <property type="project" value="TreeGrafter"/>
</dbReference>
<dbReference type="Gene3D" id="3.40.50.1100">
    <property type="match status" value="2"/>
</dbReference>
<dbReference type="GO" id="GO:0030170">
    <property type="term" value="F:pyridoxal phosphate binding"/>
    <property type="evidence" value="ECO:0007669"/>
    <property type="project" value="InterPro"/>
</dbReference>
<sequence>MLEKTVKRILNADVYAAAVETPLDVAALLSARLGNKVWIKREDLQEVFSFKIRGAYNKMSSLSETQRSEGVICASAGNHAQGLAQAAKLMGVKATIVMPVTTPEIKIASVRSRGAKVVLFGDTFNQALTQALILEKERGLHFIHPFDDPEIIAGQGTVAMEILHQHSGAIDAIFIPVGGGGLIAGVAAYVKYVRPETKIIGVEYEESACLAAAMAAGRRVTLKQVGIFADGIAVAQVGEHTWPILKDTVDEVITVSSDEICAAVKDIFDDTRVIAEPAGAVGVAGMKKYVERTGCRNKTLVTISSGANSNFDRLRYVTERAEVGEQREAILSVTIPERKGAFKRFVGVLGKRSITEFNYRSSDAEQAKIFLGLKINGARERVTVIEHLEQAGYCVLDLTDNELAKTHVRHMVGGKAQSIDNERLTRFEFPERPGALADFLTLLGARWNITLFHYRNHGAAYGRVLAGMQVPKSERKEFRESLARLNYRHWDESENPAYGVFLG</sequence>
<dbReference type="InterPro" id="IPR005787">
    <property type="entry name" value="Thr_deHydtase_biosynth"/>
</dbReference>
<dbReference type="NCBIfam" id="NF006674">
    <property type="entry name" value="PRK09224.1"/>
    <property type="match status" value="1"/>
</dbReference>
<name>A0A0R2WR58_9GAMM</name>
<keyword evidence="11 13" id="KW-0100">Branched-chain amino acid biosynthesis</keyword>
<comment type="caution">
    <text evidence="15">The sequence shown here is derived from an EMBL/GenBank/DDBJ whole genome shotgun (WGS) entry which is preliminary data.</text>
</comment>
<dbReference type="NCBIfam" id="TIGR01124">
    <property type="entry name" value="ilvA_2Cterm"/>
    <property type="match status" value="1"/>
</dbReference>
<keyword evidence="6 13" id="KW-0028">Amino-acid biosynthesis</keyword>
<dbReference type="Pfam" id="PF00585">
    <property type="entry name" value="Thr_dehydrat_C"/>
    <property type="match status" value="2"/>
</dbReference>
<dbReference type="FunFam" id="3.40.50.1100:FF:000008">
    <property type="entry name" value="L-threonine dehydratase"/>
    <property type="match status" value="1"/>
</dbReference>
<evidence type="ECO:0000256" key="4">
    <source>
        <dbReference type="ARBA" id="ARBA00010869"/>
    </source>
</evidence>
<organism evidence="15 16">
    <name type="scientific">OM182 bacterium BACL3 MAG-120924-bin41</name>
    <dbReference type="NCBI Taxonomy" id="1655632"/>
    <lineage>
        <taxon>Bacteria</taxon>
        <taxon>Pseudomonadati</taxon>
        <taxon>Pseudomonadota</taxon>
        <taxon>Gammaproteobacteria</taxon>
        <taxon>OMG group</taxon>
        <taxon>OM182 clade</taxon>
    </lineage>
</organism>
<dbReference type="SUPFAM" id="SSF53686">
    <property type="entry name" value="Tryptophan synthase beta subunit-like PLP-dependent enzymes"/>
    <property type="match status" value="1"/>
</dbReference>
<keyword evidence="10 13" id="KW-0456">Lyase</keyword>
<proteinExistence type="inferred from homology"/>
<dbReference type="AlphaFoldDB" id="A0A0R2WR58"/>
<dbReference type="CDD" id="cd04906">
    <property type="entry name" value="ACT_ThrD-I_1"/>
    <property type="match status" value="1"/>
</dbReference>
<dbReference type="GO" id="GO:0004794">
    <property type="term" value="F:threonine deaminase activity"/>
    <property type="evidence" value="ECO:0007669"/>
    <property type="project" value="UniProtKB-UniRule"/>
</dbReference>